<name>A0A9D4YVM3_CHLVU</name>
<evidence type="ECO:0000313" key="2">
    <source>
        <dbReference type="EMBL" id="KAI3428638.1"/>
    </source>
</evidence>
<keyword evidence="3" id="KW-1185">Reference proteome</keyword>
<accession>A0A9D4YVM3</accession>
<organism evidence="2 3">
    <name type="scientific">Chlorella vulgaris</name>
    <name type="common">Green alga</name>
    <dbReference type="NCBI Taxonomy" id="3077"/>
    <lineage>
        <taxon>Eukaryota</taxon>
        <taxon>Viridiplantae</taxon>
        <taxon>Chlorophyta</taxon>
        <taxon>core chlorophytes</taxon>
        <taxon>Trebouxiophyceae</taxon>
        <taxon>Chlorellales</taxon>
        <taxon>Chlorellaceae</taxon>
        <taxon>Chlorella clade</taxon>
        <taxon>Chlorella</taxon>
    </lineage>
</organism>
<reference evidence="2" key="1">
    <citation type="journal article" date="2019" name="Plant J.">
        <title>Chlorella vulgaris genome assembly and annotation reveals the molecular basis for metabolic acclimation to high light conditions.</title>
        <authorList>
            <person name="Cecchin M."/>
            <person name="Marcolungo L."/>
            <person name="Rossato M."/>
            <person name="Girolomoni L."/>
            <person name="Cosentino E."/>
            <person name="Cuine S."/>
            <person name="Li-Beisson Y."/>
            <person name="Delledonne M."/>
            <person name="Ballottari M."/>
        </authorList>
    </citation>
    <scope>NUCLEOTIDE SEQUENCE</scope>
    <source>
        <strain evidence="2">211/11P</strain>
    </source>
</reference>
<comment type="caution">
    <text evidence="2">The sequence shown here is derived from an EMBL/GenBank/DDBJ whole genome shotgun (WGS) entry which is preliminary data.</text>
</comment>
<dbReference type="AlphaFoldDB" id="A0A9D4YVM3"/>
<protein>
    <submittedName>
        <fullName evidence="2">Uncharacterized protein</fullName>
    </submittedName>
</protein>
<feature type="region of interest" description="Disordered" evidence="1">
    <location>
        <begin position="24"/>
        <end position="51"/>
    </location>
</feature>
<gene>
    <name evidence="2" type="ORF">D9Q98_007461</name>
</gene>
<sequence length="243" mass="25900">MVDAVLSYGSEVWGMELAAASAAGKTQHSRQQGRAAAPCSPSAPASRRRVRQGTPTAVVLAEAGERPLWQRWVLRAVKLWNLAVTAEQSSVLWQAMTASVALAVAPGHRIPARQPWAQQLAAALAAMGVQLDLHQPQPVCKEAVQSACSAWQLKHLQDAATCEGASKLQHYTQGVWGGTLDAASLGTRAAYLTVVRERSRRARLAQLRTGSHWGLKRQGAGIRLHRSSGYAATAAVGSKQSST</sequence>
<feature type="compositionally biased region" description="Low complexity" evidence="1">
    <location>
        <begin position="34"/>
        <end position="45"/>
    </location>
</feature>
<dbReference type="EMBL" id="SIDB01000009">
    <property type="protein sequence ID" value="KAI3428638.1"/>
    <property type="molecule type" value="Genomic_DNA"/>
</dbReference>
<reference evidence="2" key="2">
    <citation type="submission" date="2020-11" db="EMBL/GenBank/DDBJ databases">
        <authorList>
            <person name="Cecchin M."/>
            <person name="Marcolungo L."/>
            <person name="Rossato M."/>
            <person name="Girolomoni L."/>
            <person name="Cosentino E."/>
            <person name="Cuine S."/>
            <person name="Li-Beisson Y."/>
            <person name="Delledonne M."/>
            <person name="Ballottari M."/>
        </authorList>
    </citation>
    <scope>NUCLEOTIDE SEQUENCE</scope>
    <source>
        <strain evidence="2">211/11P</strain>
        <tissue evidence="2">Whole cell</tissue>
    </source>
</reference>
<evidence type="ECO:0000313" key="3">
    <source>
        <dbReference type="Proteomes" id="UP001055712"/>
    </source>
</evidence>
<dbReference type="Proteomes" id="UP001055712">
    <property type="component" value="Unassembled WGS sequence"/>
</dbReference>
<proteinExistence type="predicted"/>
<evidence type="ECO:0000256" key="1">
    <source>
        <dbReference type="SAM" id="MobiDB-lite"/>
    </source>
</evidence>